<evidence type="ECO:0000259" key="2">
    <source>
        <dbReference type="PROSITE" id="PS50106"/>
    </source>
</evidence>
<accession>A0A1E1F3K5</accession>
<feature type="signal peptide" evidence="1">
    <location>
        <begin position="1"/>
        <end position="34"/>
    </location>
</feature>
<reference evidence="3 4" key="1">
    <citation type="submission" date="2016-10" db="EMBL/GenBank/DDBJ databases">
        <title>Complete Genome Sequence of the Nonylphenol-Degrading Bacterium Sphingobium cloacae JCM 10874T.</title>
        <authorList>
            <person name="Ootsuka M."/>
            <person name="Nishizawa T."/>
            <person name="Ohta H."/>
        </authorList>
    </citation>
    <scope>NUCLEOTIDE SEQUENCE [LARGE SCALE GENOMIC DNA]</scope>
    <source>
        <strain evidence="3 4">JCM 10874</strain>
    </source>
</reference>
<protein>
    <recommendedName>
        <fullName evidence="2">PDZ domain-containing protein</fullName>
    </recommendedName>
</protein>
<dbReference type="SUPFAM" id="SSF50156">
    <property type="entry name" value="PDZ domain-like"/>
    <property type="match status" value="1"/>
</dbReference>
<dbReference type="InterPro" id="IPR036034">
    <property type="entry name" value="PDZ_sf"/>
</dbReference>
<feature type="domain" description="PDZ" evidence="2">
    <location>
        <begin position="54"/>
        <end position="105"/>
    </location>
</feature>
<evidence type="ECO:0000313" key="4">
    <source>
        <dbReference type="Proteomes" id="UP000218272"/>
    </source>
</evidence>
<dbReference type="Pfam" id="PF17820">
    <property type="entry name" value="PDZ_6"/>
    <property type="match status" value="1"/>
</dbReference>
<dbReference type="InterPro" id="IPR001478">
    <property type="entry name" value="PDZ"/>
</dbReference>
<proteinExistence type="predicted"/>
<dbReference type="KEGG" id="sclo:SCLO_1020020"/>
<name>A0A1E1F3K5_9SPHN</name>
<dbReference type="EMBL" id="AP017655">
    <property type="protein sequence ID" value="BAV65042.1"/>
    <property type="molecule type" value="Genomic_DNA"/>
</dbReference>
<feature type="chain" id="PRO_5009112480" description="PDZ domain-containing protein" evidence="1">
    <location>
        <begin position="35"/>
        <end position="137"/>
    </location>
</feature>
<keyword evidence="1" id="KW-0732">Signal</keyword>
<dbReference type="InterPro" id="IPR041489">
    <property type="entry name" value="PDZ_6"/>
</dbReference>
<keyword evidence="4" id="KW-1185">Reference proteome</keyword>
<gene>
    <name evidence="3" type="ORF">SCLO_1020020</name>
</gene>
<sequence length="137" mass="14131">MTVRDRRNRAATGVALACLAAGALGMSAAFFLHARRATGSHAGQAAAQGHVLPGVTLANAQAGGSGLIVTSLASDGQARRLGFAVGDDIVQIDGRAVRSLDQAAAYLLQHPQGSIHLALRHGGAMRKVTFQLPDERK</sequence>
<organism evidence="3 4">
    <name type="scientific">Sphingobium cloacae</name>
    <dbReference type="NCBI Taxonomy" id="120107"/>
    <lineage>
        <taxon>Bacteria</taxon>
        <taxon>Pseudomonadati</taxon>
        <taxon>Pseudomonadota</taxon>
        <taxon>Alphaproteobacteria</taxon>
        <taxon>Sphingomonadales</taxon>
        <taxon>Sphingomonadaceae</taxon>
        <taxon>Sphingobium</taxon>
    </lineage>
</organism>
<evidence type="ECO:0000313" key="3">
    <source>
        <dbReference type="EMBL" id="BAV65042.1"/>
    </source>
</evidence>
<dbReference type="Proteomes" id="UP000218272">
    <property type="component" value="Chromosome SCLO_1"/>
</dbReference>
<dbReference type="RefSeq" id="WP_231923218.1">
    <property type="nucleotide sequence ID" value="NZ_AP017655.1"/>
</dbReference>
<evidence type="ECO:0000256" key="1">
    <source>
        <dbReference type="SAM" id="SignalP"/>
    </source>
</evidence>
<dbReference type="Gene3D" id="2.30.42.10">
    <property type="match status" value="1"/>
</dbReference>
<dbReference type="PROSITE" id="PS50106">
    <property type="entry name" value="PDZ"/>
    <property type="match status" value="1"/>
</dbReference>
<dbReference type="AlphaFoldDB" id="A0A1E1F3K5"/>